<keyword evidence="4" id="KW-0594">Phospholipid biosynthesis</keyword>
<reference evidence="8 9" key="1">
    <citation type="journal article" date="2009" name="Nat. Biotechnol.">
        <title>Genome sequence of the recombinant protein production host Pichia pastoris.</title>
        <authorList>
            <person name="De Schutter K."/>
            <person name="Lin Y.C."/>
            <person name="Tiels P."/>
            <person name="Van Hecke A."/>
            <person name="Glinka S."/>
            <person name="Weber-Lehmann J."/>
            <person name="Rouze P."/>
            <person name="Van de Peer Y."/>
            <person name="Callewaert N."/>
        </authorList>
    </citation>
    <scope>NUCLEOTIDE SEQUENCE [LARGE SCALE GENOMIC DNA]</scope>
    <source>
        <strain evidence="9">GS115 / ATCC 20864</strain>
    </source>
</reference>
<dbReference type="KEGG" id="ppa:PAS_chr1-3_0156"/>
<evidence type="ECO:0000256" key="4">
    <source>
        <dbReference type="RuleBase" id="RU361267"/>
    </source>
</evidence>
<keyword evidence="6" id="KW-1133">Transmembrane helix</keyword>
<feature type="transmembrane region" description="Helical" evidence="6">
    <location>
        <begin position="12"/>
        <end position="34"/>
    </location>
</feature>
<evidence type="ECO:0000313" key="8">
    <source>
        <dbReference type="EMBL" id="CAY67217.1"/>
    </source>
</evidence>
<comment type="catalytic activity">
    <reaction evidence="4">
        <text>a 1-acyl-sn-glycero-3-phosphate + an acyl-CoA = a 1,2-diacyl-sn-glycero-3-phosphate + CoA</text>
        <dbReference type="Rhea" id="RHEA:19709"/>
        <dbReference type="ChEBI" id="CHEBI:57287"/>
        <dbReference type="ChEBI" id="CHEBI:57970"/>
        <dbReference type="ChEBI" id="CHEBI:58342"/>
        <dbReference type="ChEBI" id="CHEBI:58608"/>
        <dbReference type="EC" id="2.3.1.51"/>
    </reaction>
</comment>
<dbReference type="EC" id="2.3.1.51" evidence="4"/>
<sequence length="288" mass="31868">MSSVVYYVKGFFALLALTSCAVYGVIASTVLSLLGKRNLSQWSTARVFYATFSTLFNIKIEVDRPEILEKLPAILVSNHQSELDVFILGKVFPKRCSMTSKKQLKWVPFLGQFMTLSGVFFLDRANKSTAISTLDTALQKLKNEKGALYIFPEGTRSYALEPKLLPFKKGAFHMAVQGGIPVIPLVASNTSSLYSPKTKTFKSGVIKIKVLDPIETKDLTKDDVADLAQEVYDKMKTAVDLLGYSPTNDQLEAETDVDTETESETGNTYTDTEEDITVPGETTQLLDK</sequence>
<comment type="domain">
    <text evidence="4">The HXXXXD motif is essential for acyltransferase activity and may constitute the binding site for the phosphate moiety of the glycerol-3-phosphate.</text>
</comment>
<feature type="region of interest" description="Disordered" evidence="5">
    <location>
        <begin position="245"/>
        <end position="274"/>
    </location>
</feature>
<evidence type="ECO:0000259" key="7">
    <source>
        <dbReference type="SMART" id="SM00563"/>
    </source>
</evidence>
<protein>
    <recommendedName>
        <fullName evidence="4">1-acyl-sn-glycerol-3-phosphate acyltransferase</fullName>
        <ecNumber evidence="4">2.3.1.51</ecNumber>
    </recommendedName>
</protein>
<keyword evidence="6" id="KW-0472">Membrane</keyword>
<dbReference type="NCBIfam" id="TIGR00530">
    <property type="entry name" value="AGP_acyltrn"/>
    <property type="match status" value="1"/>
</dbReference>
<dbReference type="STRING" id="644223.C4QVE4"/>
<name>C4QVE4_KOMPG</name>
<dbReference type="InParanoid" id="C4QVE4"/>
<dbReference type="GO" id="GO:0005811">
    <property type="term" value="C:lipid droplet"/>
    <property type="evidence" value="ECO:0007669"/>
    <property type="project" value="EnsemblFungi"/>
</dbReference>
<keyword evidence="3 4" id="KW-0012">Acyltransferase</keyword>
<dbReference type="FunCoup" id="C4QVE4">
    <property type="interactions" value="285"/>
</dbReference>
<keyword evidence="4" id="KW-0444">Lipid biosynthesis</keyword>
<dbReference type="AlphaFoldDB" id="C4QVE4"/>
<dbReference type="GO" id="GO:0006654">
    <property type="term" value="P:phosphatidic acid biosynthetic process"/>
    <property type="evidence" value="ECO:0007669"/>
    <property type="project" value="TreeGrafter"/>
</dbReference>
<keyword evidence="4" id="KW-0443">Lipid metabolism</keyword>
<feature type="compositionally biased region" description="Acidic residues" evidence="5">
    <location>
        <begin position="251"/>
        <end position="263"/>
    </location>
</feature>
<dbReference type="GO" id="GO:0005783">
    <property type="term" value="C:endoplasmic reticulum"/>
    <property type="evidence" value="ECO:0007669"/>
    <property type="project" value="TreeGrafter"/>
</dbReference>
<dbReference type="InterPro" id="IPR004552">
    <property type="entry name" value="AGP_acyltrans"/>
</dbReference>
<keyword evidence="6" id="KW-0812">Transmembrane</keyword>
<dbReference type="GeneID" id="8196830"/>
<dbReference type="SMART" id="SM00563">
    <property type="entry name" value="PlsC"/>
    <property type="match status" value="1"/>
</dbReference>
<feature type="domain" description="Phospholipid/glycerol acyltransferase" evidence="7">
    <location>
        <begin position="73"/>
        <end position="190"/>
    </location>
</feature>
<accession>C4QVE4</accession>
<dbReference type="Proteomes" id="UP000000314">
    <property type="component" value="Chromosome 1"/>
</dbReference>
<dbReference type="PANTHER" id="PTHR10434">
    <property type="entry name" value="1-ACYL-SN-GLYCEROL-3-PHOSPHATE ACYLTRANSFERASE"/>
    <property type="match status" value="1"/>
</dbReference>
<evidence type="ECO:0000256" key="6">
    <source>
        <dbReference type="SAM" id="Phobius"/>
    </source>
</evidence>
<gene>
    <name evidence="8" type="ordered locus">PAS_chr1-3_0156</name>
</gene>
<evidence type="ECO:0000256" key="2">
    <source>
        <dbReference type="ARBA" id="ARBA00022679"/>
    </source>
</evidence>
<dbReference type="OMA" id="MPRPLCY"/>
<dbReference type="eggNOG" id="KOG2848">
    <property type="taxonomic scope" value="Eukaryota"/>
</dbReference>
<dbReference type="GO" id="GO:0016020">
    <property type="term" value="C:membrane"/>
    <property type="evidence" value="ECO:0007669"/>
    <property type="project" value="InterPro"/>
</dbReference>
<evidence type="ECO:0000313" key="9">
    <source>
        <dbReference type="Proteomes" id="UP000000314"/>
    </source>
</evidence>
<dbReference type="SUPFAM" id="SSF69593">
    <property type="entry name" value="Glycerol-3-phosphate (1)-acyltransferase"/>
    <property type="match status" value="1"/>
</dbReference>
<dbReference type="InterPro" id="IPR002123">
    <property type="entry name" value="Plipid/glycerol_acylTrfase"/>
</dbReference>
<proteinExistence type="inferred from homology"/>
<evidence type="ECO:0000256" key="1">
    <source>
        <dbReference type="ARBA" id="ARBA00008655"/>
    </source>
</evidence>
<keyword evidence="2 4" id="KW-0808">Transferase</keyword>
<organism evidence="8 9">
    <name type="scientific">Komagataella phaffii (strain GS115 / ATCC 20864)</name>
    <name type="common">Yeast</name>
    <name type="synonym">Pichia pastoris</name>
    <dbReference type="NCBI Taxonomy" id="644223"/>
    <lineage>
        <taxon>Eukaryota</taxon>
        <taxon>Fungi</taxon>
        <taxon>Dikarya</taxon>
        <taxon>Ascomycota</taxon>
        <taxon>Saccharomycotina</taxon>
        <taxon>Pichiomycetes</taxon>
        <taxon>Pichiales</taxon>
        <taxon>Pichiaceae</taxon>
        <taxon>Komagataella</taxon>
    </lineage>
</organism>
<dbReference type="EMBL" id="FN392319">
    <property type="protein sequence ID" value="CAY67217.1"/>
    <property type="molecule type" value="Genomic_DNA"/>
</dbReference>
<evidence type="ECO:0000256" key="5">
    <source>
        <dbReference type="SAM" id="MobiDB-lite"/>
    </source>
</evidence>
<dbReference type="HOGENOM" id="CLU_027938_10_0_1"/>
<dbReference type="PANTHER" id="PTHR10434:SF11">
    <property type="entry name" value="1-ACYL-SN-GLYCEROL-3-PHOSPHATE ACYLTRANSFERASE"/>
    <property type="match status" value="1"/>
</dbReference>
<dbReference type="Pfam" id="PF01553">
    <property type="entry name" value="Acyltransferase"/>
    <property type="match status" value="1"/>
</dbReference>
<keyword evidence="4" id="KW-1208">Phospholipid metabolism</keyword>
<dbReference type="SMR" id="C4QVE4"/>
<dbReference type="RefSeq" id="XP_002489498.1">
    <property type="nucleotide sequence ID" value="XM_002489453.1"/>
</dbReference>
<comment type="similarity">
    <text evidence="1 4">Belongs to the 1-acyl-sn-glycerol-3-phosphate acyltransferase family.</text>
</comment>
<evidence type="ECO:0000256" key="3">
    <source>
        <dbReference type="ARBA" id="ARBA00023315"/>
    </source>
</evidence>
<dbReference type="OrthoDB" id="202234at2759"/>
<keyword evidence="9" id="KW-1185">Reference proteome</keyword>
<dbReference type="GO" id="GO:0003841">
    <property type="term" value="F:1-acylglycerol-3-phosphate O-acyltransferase activity"/>
    <property type="evidence" value="ECO:0007669"/>
    <property type="project" value="UniProtKB-UniRule"/>
</dbReference>
<dbReference type="CDD" id="cd07989">
    <property type="entry name" value="LPLAT_AGPAT-like"/>
    <property type="match status" value="1"/>
</dbReference>